<reference evidence="4 6" key="2">
    <citation type="submission" date="2014-01" db="EMBL/GenBank/DDBJ databases">
        <title>Draft genome sequencing of Bacillus alcalophilus CGMCC 1.3604.</title>
        <authorList>
            <person name="Yang J."/>
            <person name="Diao L."/>
            <person name="Yang S."/>
        </authorList>
    </citation>
    <scope>NUCLEOTIDE SEQUENCE [LARGE SCALE GENOMIC DNA]</scope>
    <source>
        <strain evidence="4 6">CGMCC 1.3604</strain>
    </source>
</reference>
<feature type="domain" description="HTH merR-type" evidence="2">
    <location>
        <begin position="1"/>
        <end position="73"/>
    </location>
</feature>
<dbReference type="Pfam" id="PF13411">
    <property type="entry name" value="MerR_1"/>
    <property type="match status" value="1"/>
</dbReference>
<dbReference type="PANTHER" id="PTHR30204">
    <property type="entry name" value="REDOX-CYCLING DRUG-SENSING TRANSCRIPTIONAL ACTIVATOR SOXR"/>
    <property type="match status" value="1"/>
</dbReference>
<dbReference type="InterPro" id="IPR047057">
    <property type="entry name" value="MerR_fam"/>
</dbReference>
<protein>
    <recommendedName>
        <fullName evidence="2">HTH merR-type domain-containing protein</fullName>
    </recommendedName>
</protein>
<dbReference type="PANTHER" id="PTHR30204:SF97">
    <property type="entry name" value="MERR FAMILY REGULATORY PROTEIN"/>
    <property type="match status" value="1"/>
</dbReference>
<dbReference type="OrthoDB" id="9773308at2"/>
<dbReference type="SUPFAM" id="SSF46955">
    <property type="entry name" value="Putative DNA-binding domain"/>
    <property type="match status" value="1"/>
</dbReference>
<evidence type="ECO:0000313" key="3">
    <source>
        <dbReference type="EMBL" id="KGA97511.1"/>
    </source>
</evidence>
<dbReference type="SUPFAM" id="SSF55136">
    <property type="entry name" value="Probable bacterial effector-binding domain"/>
    <property type="match status" value="1"/>
</dbReference>
<dbReference type="InterPro" id="IPR011256">
    <property type="entry name" value="Reg_factor_effector_dom_sf"/>
</dbReference>
<dbReference type="EMBL" id="ALPT02000027">
    <property type="protein sequence ID" value="KGA97511.1"/>
    <property type="molecule type" value="Genomic_DNA"/>
</dbReference>
<dbReference type="AlphaFoldDB" id="A0A094WKX3"/>
<evidence type="ECO:0000313" key="5">
    <source>
        <dbReference type="Proteomes" id="UP000002754"/>
    </source>
</evidence>
<dbReference type="Gene3D" id="1.10.1660.10">
    <property type="match status" value="1"/>
</dbReference>
<organism evidence="3 5">
    <name type="scientific">Alkalihalobacillus alcalophilus ATCC 27647 = CGMCC 1.3604</name>
    <dbReference type="NCBI Taxonomy" id="1218173"/>
    <lineage>
        <taxon>Bacteria</taxon>
        <taxon>Bacillati</taxon>
        <taxon>Bacillota</taxon>
        <taxon>Bacilli</taxon>
        <taxon>Bacillales</taxon>
        <taxon>Bacillaceae</taxon>
        <taxon>Alkalihalobacillus</taxon>
    </lineage>
</organism>
<name>A0A094WKX3_ALKAL</name>
<dbReference type="GO" id="GO:0003677">
    <property type="term" value="F:DNA binding"/>
    <property type="evidence" value="ECO:0007669"/>
    <property type="project" value="UniProtKB-KW"/>
</dbReference>
<dbReference type="InterPro" id="IPR009061">
    <property type="entry name" value="DNA-bd_dom_put_sf"/>
</dbReference>
<evidence type="ECO:0000313" key="6">
    <source>
        <dbReference type="Proteomes" id="UP000297014"/>
    </source>
</evidence>
<dbReference type="eggNOG" id="COG0789">
    <property type="taxonomic scope" value="Bacteria"/>
</dbReference>
<sequence>MSKFMKIQDFSETTGVSKSALRYYESINLLHSVERNSSGYRVYSDDQVEKIKLISSLRLADVQIKDIQAYLKEEDDKIRQKMMNRWIQLIKERLDILNVSLRYLESDSANNQLYLIEKNAETIIWFSAESETGKFREHFIKRGKELENFKIPIKSCYLKYLSGKELIKAQIGFRIPSEIPISGLSEVALIEQMDSSICIALPFNEPITEIQKGYRKLINYANDNKWIPTGPILEWYRGDDFTDINLLLPVAQMNKREDM</sequence>
<evidence type="ECO:0000259" key="2">
    <source>
        <dbReference type="PROSITE" id="PS50937"/>
    </source>
</evidence>
<keyword evidence="5" id="KW-1185">Reference proteome</keyword>
<dbReference type="SMART" id="SM00422">
    <property type="entry name" value="HTH_MERR"/>
    <property type="match status" value="1"/>
</dbReference>
<dbReference type="RefSeq" id="WP_003323595.1">
    <property type="nucleotide sequence ID" value="NZ_ALPT02000027.1"/>
</dbReference>
<comment type="caution">
    <text evidence="3">The sequence shown here is derived from an EMBL/GenBank/DDBJ whole genome shotgun (WGS) entry which is preliminary data.</text>
</comment>
<accession>A0A094WKX3</accession>
<reference evidence="3 5" key="1">
    <citation type="journal article" date="2014" name="Genome Announc.">
        <title>Draft Genome Sequence of Bacillus alcalophilus AV1934, a Classic Alkaliphile Isolated from Human Feces in 1934.</title>
        <authorList>
            <person name="Attie O."/>
            <person name="Jayaprakash A."/>
            <person name="Shah H."/>
            <person name="Paulsen I.T."/>
            <person name="Morino M."/>
            <person name="Takahashi Y."/>
            <person name="Narumi I."/>
            <person name="Sachidanandam R."/>
            <person name="Satoh K."/>
            <person name="Ito M."/>
            <person name="Krulwich T.A."/>
        </authorList>
    </citation>
    <scope>NUCLEOTIDE SEQUENCE [LARGE SCALE GENOMIC DNA]</scope>
    <source>
        <strain evidence="3 5">AV1934</strain>
    </source>
</reference>
<dbReference type="GO" id="GO:0003700">
    <property type="term" value="F:DNA-binding transcription factor activity"/>
    <property type="evidence" value="ECO:0007669"/>
    <property type="project" value="InterPro"/>
</dbReference>
<keyword evidence="1" id="KW-0238">DNA-binding</keyword>
<dbReference type="PROSITE" id="PS50937">
    <property type="entry name" value="HTH_MERR_2"/>
    <property type="match status" value="1"/>
</dbReference>
<dbReference type="STRING" id="1218173.BALCAV_0209645"/>
<evidence type="ECO:0000256" key="1">
    <source>
        <dbReference type="ARBA" id="ARBA00023125"/>
    </source>
</evidence>
<proteinExistence type="predicted"/>
<dbReference type="Proteomes" id="UP000002754">
    <property type="component" value="Unassembled WGS sequence"/>
</dbReference>
<evidence type="ECO:0000313" key="4">
    <source>
        <dbReference type="EMBL" id="THG91920.1"/>
    </source>
</evidence>
<dbReference type="Proteomes" id="UP000297014">
    <property type="component" value="Unassembled WGS sequence"/>
</dbReference>
<gene>
    <name evidence="4" type="ORF">AJ85_00800</name>
    <name evidence="3" type="ORF">BALCAV_0209645</name>
</gene>
<dbReference type="EMBL" id="JALP01000037">
    <property type="protein sequence ID" value="THG91920.1"/>
    <property type="molecule type" value="Genomic_DNA"/>
</dbReference>
<dbReference type="InterPro" id="IPR000551">
    <property type="entry name" value="MerR-type_HTH_dom"/>
</dbReference>